<reference evidence="1" key="2">
    <citation type="submission" date="2020-11" db="EMBL/GenBank/DDBJ databases">
        <authorList>
            <person name="McCartney M.A."/>
            <person name="Auch B."/>
            <person name="Kono T."/>
            <person name="Mallez S."/>
            <person name="Becker A."/>
            <person name="Gohl D.M."/>
            <person name="Silverstein K.A.T."/>
            <person name="Koren S."/>
            <person name="Bechman K.B."/>
            <person name="Herman A."/>
            <person name="Abrahante J.E."/>
            <person name="Garbe J."/>
        </authorList>
    </citation>
    <scope>NUCLEOTIDE SEQUENCE</scope>
    <source>
        <strain evidence="1">Duluth1</strain>
        <tissue evidence="1">Whole animal</tissue>
    </source>
</reference>
<evidence type="ECO:0000313" key="1">
    <source>
        <dbReference type="EMBL" id="KAH3866398.1"/>
    </source>
</evidence>
<proteinExistence type="predicted"/>
<sequence>MPEDNLTASSWVPTADQINSIKPDQAVEYWSGLVGMSGRGRSGRSALFGLPTRYFLTCQTISSSGRRPGKDRELIVKQSCGDRIDIFYTICRDDRAVIGEMSCGGRVLSTRGREEDVYTLSSRA</sequence>
<accession>A0A9D4RG96</accession>
<name>A0A9D4RG96_DREPO</name>
<comment type="caution">
    <text evidence="1">The sequence shown here is derived from an EMBL/GenBank/DDBJ whole genome shotgun (WGS) entry which is preliminary data.</text>
</comment>
<dbReference type="EMBL" id="JAIWYP010000002">
    <property type="protein sequence ID" value="KAH3866398.1"/>
    <property type="molecule type" value="Genomic_DNA"/>
</dbReference>
<reference evidence="1" key="1">
    <citation type="journal article" date="2019" name="bioRxiv">
        <title>The Genome of the Zebra Mussel, Dreissena polymorpha: A Resource for Invasive Species Research.</title>
        <authorList>
            <person name="McCartney M.A."/>
            <person name="Auch B."/>
            <person name="Kono T."/>
            <person name="Mallez S."/>
            <person name="Zhang Y."/>
            <person name="Obille A."/>
            <person name="Becker A."/>
            <person name="Abrahante J.E."/>
            <person name="Garbe J."/>
            <person name="Badalamenti J.P."/>
            <person name="Herman A."/>
            <person name="Mangelson H."/>
            <person name="Liachko I."/>
            <person name="Sullivan S."/>
            <person name="Sone E.D."/>
            <person name="Koren S."/>
            <person name="Silverstein K.A.T."/>
            <person name="Beckman K.B."/>
            <person name="Gohl D.M."/>
        </authorList>
    </citation>
    <scope>NUCLEOTIDE SEQUENCE</scope>
    <source>
        <strain evidence="1">Duluth1</strain>
        <tissue evidence="1">Whole animal</tissue>
    </source>
</reference>
<keyword evidence="2" id="KW-1185">Reference proteome</keyword>
<evidence type="ECO:0000313" key="2">
    <source>
        <dbReference type="Proteomes" id="UP000828390"/>
    </source>
</evidence>
<gene>
    <name evidence="1" type="ORF">DPMN_029460</name>
</gene>
<dbReference type="AlphaFoldDB" id="A0A9D4RG96"/>
<dbReference type="Proteomes" id="UP000828390">
    <property type="component" value="Unassembled WGS sequence"/>
</dbReference>
<organism evidence="1 2">
    <name type="scientific">Dreissena polymorpha</name>
    <name type="common">Zebra mussel</name>
    <name type="synonym">Mytilus polymorpha</name>
    <dbReference type="NCBI Taxonomy" id="45954"/>
    <lineage>
        <taxon>Eukaryota</taxon>
        <taxon>Metazoa</taxon>
        <taxon>Spiralia</taxon>
        <taxon>Lophotrochozoa</taxon>
        <taxon>Mollusca</taxon>
        <taxon>Bivalvia</taxon>
        <taxon>Autobranchia</taxon>
        <taxon>Heteroconchia</taxon>
        <taxon>Euheterodonta</taxon>
        <taxon>Imparidentia</taxon>
        <taxon>Neoheterodontei</taxon>
        <taxon>Myida</taxon>
        <taxon>Dreissenoidea</taxon>
        <taxon>Dreissenidae</taxon>
        <taxon>Dreissena</taxon>
    </lineage>
</organism>
<protein>
    <submittedName>
        <fullName evidence="1">Uncharacterized protein</fullName>
    </submittedName>
</protein>